<sequence length="270" mass="28876">MRSSSTYTDSLPTSPEPTNTRAAPSSITHTNSPPIPPSLSNSMSQEQETGRLSPQSSHLSLPDSLPSTSQKKHRQLRFPTFQKKSKSSLQSIPQGPPSPPSPVPSSPSEKLESLSSSSLTERPVMTTTDPTPPPPQNTVPGSKRTTLLYTMTDSLDTAPGHPPSVMTPLALTLPHSPEVSPPLPTYDELLQQIAKLQQQKSSHNSSHATTRSSGPSCATEPLPSSTSVQVTHDWRVRQPLNTGSDKLPVTLMSLDFHGNGNTNSGTRLGN</sequence>
<keyword evidence="3" id="KW-1185">Reference proteome</keyword>
<accession>A0AA39ITA5</accession>
<comment type="caution">
    <text evidence="2">The sequence shown here is derived from an EMBL/GenBank/DDBJ whole genome shotgun (WGS) entry which is preliminary data.</text>
</comment>
<dbReference type="EMBL" id="JAUEPT010000171">
    <property type="protein sequence ID" value="KAK0430102.1"/>
    <property type="molecule type" value="Genomic_DNA"/>
</dbReference>
<feature type="region of interest" description="Disordered" evidence="1">
    <location>
        <begin position="1"/>
        <end position="143"/>
    </location>
</feature>
<proteinExistence type="predicted"/>
<evidence type="ECO:0000313" key="3">
    <source>
        <dbReference type="Proteomes" id="UP001175226"/>
    </source>
</evidence>
<feature type="region of interest" description="Disordered" evidence="1">
    <location>
        <begin position="197"/>
        <end position="231"/>
    </location>
</feature>
<evidence type="ECO:0000256" key="1">
    <source>
        <dbReference type="SAM" id="MobiDB-lite"/>
    </source>
</evidence>
<dbReference type="AlphaFoldDB" id="A0AA39ITA5"/>
<feature type="compositionally biased region" description="Pro residues" evidence="1">
    <location>
        <begin position="94"/>
        <end position="105"/>
    </location>
</feature>
<feature type="compositionally biased region" description="Low complexity" evidence="1">
    <location>
        <begin position="113"/>
        <end position="129"/>
    </location>
</feature>
<feature type="compositionally biased region" description="Polar residues" evidence="1">
    <location>
        <begin position="201"/>
        <end position="230"/>
    </location>
</feature>
<reference evidence="2" key="1">
    <citation type="submission" date="2023-06" db="EMBL/GenBank/DDBJ databases">
        <authorList>
            <consortium name="Lawrence Berkeley National Laboratory"/>
            <person name="Ahrendt S."/>
            <person name="Sahu N."/>
            <person name="Indic B."/>
            <person name="Wong-Bajracharya J."/>
            <person name="Merenyi Z."/>
            <person name="Ke H.-M."/>
            <person name="Monk M."/>
            <person name="Kocsube S."/>
            <person name="Drula E."/>
            <person name="Lipzen A."/>
            <person name="Balint B."/>
            <person name="Henrissat B."/>
            <person name="Andreopoulos B."/>
            <person name="Martin F.M."/>
            <person name="Harder C.B."/>
            <person name="Rigling D."/>
            <person name="Ford K.L."/>
            <person name="Foster G.D."/>
            <person name="Pangilinan J."/>
            <person name="Papanicolaou A."/>
            <person name="Barry K."/>
            <person name="LaButti K."/>
            <person name="Viragh M."/>
            <person name="Koriabine M."/>
            <person name="Yan M."/>
            <person name="Riley R."/>
            <person name="Champramary S."/>
            <person name="Plett K.L."/>
            <person name="Tsai I.J."/>
            <person name="Slot J."/>
            <person name="Sipos G."/>
            <person name="Plett J."/>
            <person name="Nagy L.G."/>
            <person name="Grigoriev I.V."/>
        </authorList>
    </citation>
    <scope>NUCLEOTIDE SEQUENCE</scope>
    <source>
        <strain evidence="2">FPL87.14</strain>
    </source>
</reference>
<feature type="compositionally biased region" description="Polar residues" evidence="1">
    <location>
        <begin position="1"/>
        <end position="31"/>
    </location>
</feature>
<gene>
    <name evidence="2" type="ORF">EV421DRAFT_1913388</name>
</gene>
<dbReference type="Proteomes" id="UP001175226">
    <property type="component" value="Unassembled WGS sequence"/>
</dbReference>
<organism evidence="2 3">
    <name type="scientific">Armillaria borealis</name>
    <dbReference type="NCBI Taxonomy" id="47425"/>
    <lineage>
        <taxon>Eukaryota</taxon>
        <taxon>Fungi</taxon>
        <taxon>Dikarya</taxon>
        <taxon>Basidiomycota</taxon>
        <taxon>Agaricomycotina</taxon>
        <taxon>Agaricomycetes</taxon>
        <taxon>Agaricomycetidae</taxon>
        <taxon>Agaricales</taxon>
        <taxon>Marasmiineae</taxon>
        <taxon>Physalacriaceae</taxon>
        <taxon>Armillaria</taxon>
    </lineage>
</organism>
<evidence type="ECO:0000313" key="2">
    <source>
        <dbReference type="EMBL" id="KAK0430102.1"/>
    </source>
</evidence>
<feature type="compositionally biased region" description="Low complexity" evidence="1">
    <location>
        <begin position="52"/>
        <end position="69"/>
    </location>
</feature>
<protein>
    <submittedName>
        <fullName evidence="2">Uncharacterized protein</fullName>
    </submittedName>
</protein>
<name>A0AA39ITA5_9AGAR</name>